<comment type="caution">
    <text evidence="1">The sequence shown here is derived from an EMBL/GenBank/DDBJ whole genome shotgun (WGS) entry which is preliminary data.</text>
</comment>
<dbReference type="EMBL" id="JAMYWD010000007">
    <property type="protein sequence ID" value="KAJ4966933.1"/>
    <property type="molecule type" value="Genomic_DNA"/>
</dbReference>
<accession>A0A9Q0KAI5</accession>
<organism evidence="1 2">
    <name type="scientific">Protea cynaroides</name>
    <dbReference type="NCBI Taxonomy" id="273540"/>
    <lineage>
        <taxon>Eukaryota</taxon>
        <taxon>Viridiplantae</taxon>
        <taxon>Streptophyta</taxon>
        <taxon>Embryophyta</taxon>
        <taxon>Tracheophyta</taxon>
        <taxon>Spermatophyta</taxon>
        <taxon>Magnoliopsida</taxon>
        <taxon>Proteales</taxon>
        <taxon>Proteaceae</taxon>
        <taxon>Protea</taxon>
    </lineage>
</organism>
<proteinExistence type="predicted"/>
<sequence>MLNAGQIILQQEHDIPVSFFAKEAVHSMEMMRIHTLNWNHISSCREVSLHALASRLLLRSKQILGVDLLSNNFTIGGMVLQFTSLLRKLRPRTSREMYLEDSEEYKAMLLSEVLPALVVFSSLHAECQSDNFATRA</sequence>
<evidence type="ECO:0000313" key="2">
    <source>
        <dbReference type="Proteomes" id="UP001141806"/>
    </source>
</evidence>
<reference evidence="1" key="1">
    <citation type="journal article" date="2023" name="Plant J.">
        <title>The genome of the king protea, Protea cynaroides.</title>
        <authorList>
            <person name="Chang J."/>
            <person name="Duong T.A."/>
            <person name="Schoeman C."/>
            <person name="Ma X."/>
            <person name="Roodt D."/>
            <person name="Barker N."/>
            <person name="Li Z."/>
            <person name="Van de Peer Y."/>
            <person name="Mizrachi E."/>
        </authorList>
    </citation>
    <scope>NUCLEOTIDE SEQUENCE</scope>
    <source>
        <tissue evidence="1">Young leaves</tissue>
    </source>
</reference>
<protein>
    <submittedName>
        <fullName evidence="1">Uncharacterized protein</fullName>
    </submittedName>
</protein>
<dbReference type="Proteomes" id="UP001141806">
    <property type="component" value="Unassembled WGS sequence"/>
</dbReference>
<dbReference type="AlphaFoldDB" id="A0A9Q0KAI5"/>
<name>A0A9Q0KAI5_9MAGN</name>
<keyword evidence="2" id="KW-1185">Reference proteome</keyword>
<evidence type="ECO:0000313" key="1">
    <source>
        <dbReference type="EMBL" id="KAJ4966933.1"/>
    </source>
</evidence>
<gene>
    <name evidence="1" type="ORF">NE237_018782</name>
</gene>